<evidence type="ECO:0000313" key="4">
    <source>
        <dbReference type="Proteomes" id="UP000604825"/>
    </source>
</evidence>
<evidence type="ECO:0000313" key="3">
    <source>
        <dbReference type="EMBL" id="CAD6262509.1"/>
    </source>
</evidence>
<organism evidence="3 4">
    <name type="scientific">Miscanthus lutarioriparius</name>
    <dbReference type="NCBI Taxonomy" id="422564"/>
    <lineage>
        <taxon>Eukaryota</taxon>
        <taxon>Viridiplantae</taxon>
        <taxon>Streptophyta</taxon>
        <taxon>Embryophyta</taxon>
        <taxon>Tracheophyta</taxon>
        <taxon>Spermatophyta</taxon>
        <taxon>Magnoliopsida</taxon>
        <taxon>Liliopsida</taxon>
        <taxon>Poales</taxon>
        <taxon>Poaceae</taxon>
        <taxon>PACMAD clade</taxon>
        <taxon>Panicoideae</taxon>
        <taxon>Andropogonodae</taxon>
        <taxon>Andropogoneae</taxon>
        <taxon>Saccharinae</taxon>
        <taxon>Miscanthus</taxon>
    </lineage>
</organism>
<feature type="domain" description="No apical meristem-associated C-terminal" evidence="2">
    <location>
        <begin position="265"/>
        <end position="316"/>
    </location>
</feature>
<dbReference type="InterPro" id="IPR029466">
    <property type="entry name" value="NAM-associated_C"/>
</dbReference>
<accession>A0A811QTR9</accession>
<dbReference type="PANTHER" id="PTHR45125">
    <property type="entry name" value="F21J9.4-RELATED"/>
    <property type="match status" value="1"/>
</dbReference>
<dbReference type="EMBL" id="CAJGYO010000012">
    <property type="protein sequence ID" value="CAD6262509.1"/>
    <property type="molecule type" value="Genomic_DNA"/>
</dbReference>
<name>A0A811QTR9_9POAL</name>
<dbReference type="PANTHER" id="PTHR45125:SF28">
    <property type="entry name" value="OS02G0603500 PROTEIN"/>
    <property type="match status" value="1"/>
</dbReference>
<dbReference type="AlphaFoldDB" id="A0A811QTR9"/>
<evidence type="ECO:0000259" key="2">
    <source>
        <dbReference type="Pfam" id="PF14303"/>
    </source>
</evidence>
<feature type="compositionally biased region" description="Low complexity" evidence="1">
    <location>
        <begin position="55"/>
        <end position="69"/>
    </location>
</feature>
<evidence type="ECO:0000256" key="1">
    <source>
        <dbReference type="SAM" id="MobiDB-lite"/>
    </source>
</evidence>
<feature type="region of interest" description="Disordered" evidence="1">
    <location>
        <begin position="1"/>
        <end position="78"/>
    </location>
</feature>
<keyword evidence="4" id="KW-1185">Reference proteome</keyword>
<dbReference type="Proteomes" id="UP000604825">
    <property type="component" value="Unassembled WGS sequence"/>
</dbReference>
<dbReference type="OrthoDB" id="686919at2759"/>
<sequence>MAAPGFSGGALPPRPAAATKRRSFVAPHRQSASIPLTANLPRRQEGPSPGGGSGRMPSPGSGSSGLPRRFPNDQPLLGPRALTFTELHAATWDAGSTTTSPAHVYEVAGDDFSPNHWTPDYSQPRASSAAGSGYFTNILTQEVDDDLELLRQQDATPSTGGKSKRGSNYTNLEDIQLCKSWIHISNDPIIGNQQPGKTYWERIANDFHRNRDFESDRTPNSLEHRFGIILKECMKFQGYYEEVERRHPSGIPYQEHTEEHMMKKERWEKDMMLEQRRLQMEEERLQWEQEQKIMFCDLTTMDDDQRAYVKAKRAKIVKAMSASVGETASGESGV</sequence>
<proteinExistence type="predicted"/>
<reference evidence="3" key="1">
    <citation type="submission" date="2020-10" db="EMBL/GenBank/DDBJ databases">
        <authorList>
            <person name="Han B."/>
            <person name="Lu T."/>
            <person name="Zhao Q."/>
            <person name="Huang X."/>
            <person name="Zhao Y."/>
        </authorList>
    </citation>
    <scope>NUCLEOTIDE SEQUENCE</scope>
</reference>
<dbReference type="Pfam" id="PF14303">
    <property type="entry name" value="NAM-associated"/>
    <property type="match status" value="1"/>
</dbReference>
<protein>
    <recommendedName>
        <fullName evidence="2">No apical meristem-associated C-terminal domain-containing protein</fullName>
    </recommendedName>
</protein>
<comment type="caution">
    <text evidence="3">The sequence shown here is derived from an EMBL/GenBank/DDBJ whole genome shotgun (WGS) entry which is preliminary data.</text>
</comment>
<gene>
    <name evidence="3" type="ORF">NCGR_LOCUS45850</name>
</gene>